<evidence type="ECO:0000259" key="1">
    <source>
        <dbReference type="Pfam" id="PF12867"/>
    </source>
</evidence>
<dbReference type="Proteomes" id="UP000309488">
    <property type="component" value="Unassembled WGS sequence"/>
</dbReference>
<protein>
    <submittedName>
        <fullName evidence="2">DinB family protein</fullName>
    </submittedName>
</protein>
<keyword evidence="3" id="KW-1185">Reference proteome</keyword>
<dbReference type="EMBL" id="SWBR01000004">
    <property type="protein sequence ID" value="TKC06559.1"/>
    <property type="molecule type" value="Genomic_DNA"/>
</dbReference>
<dbReference type="RefSeq" id="WP_136842648.1">
    <property type="nucleotide sequence ID" value="NZ_SWBR01000004.1"/>
</dbReference>
<dbReference type="AlphaFoldDB" id="A0A4U1CK45"/>
<dbReference type="Gene3D" id="1.20.120.450">
    <property type="entry name" value="dinb family like domain"/>
    <property type="match status" value="1"/>
</dbReference>
<organism evidence="2 3">
    <name type="scientific">Pedobacter polaris</name>
    <dbReference type="NCBI Taxonomy" id="2571273"/>
    <lineage>
        <taxon>Bacteria</taxon>
        <taxon>Pseudomonadati</taxon>
        <taxon>Bacteroidota</taxon>
        <taxon>Sphingobacteriia</taxon>
        <taxon>Sphingobacteriales</taxon>
        <taxon>Sphingobacteriaceae</taxon>
        <taxon>Pedobacter</taxon>
    </lineage>
</organism>
<gene>
    <name evidence="2" type="ORF">FA048_15220</name>
</gene>
<dbReference type="Pfam" id="PF12867">
    <property type="entry name" value="DinB_2"/>
    <property type="match status" value="1"/>
</dbReference>
<feature type="domain" description="DinB-like" evidence="1">
    <location>
        <begin position="18"/>
        <end position="161"/>
    </location>
</feature>
<comment type="caution">
    <text evidence="2">The sequence shown here is derived from an EMBL/GenBank/DDBJ whole genome shotgun (WGS) entry which is preliminary data.</text>
</comment>
<reference evidence="2 3" key="1">
    <citation type="submission" date="2019-04" db="EMBL/GenBank/DDBJ databases">
        <title>Pedobacter sp. RP-3-22 sp. nov., isolated from Arctic soil.</title>
        <authorList>
            <person name="Dahal R.H."/>
            <person name="Kim D.-U."/>
        </authorList>
    </citation>
    <scope>NUCLEOTIDE SEQUENCE [LARGE SCALE GENOMIC DNA]</scope>
    <source>
        <strain evidence="2 3">RP-3-22</strain>
    </source>
</reference>
<dbReference type="SUPFAM" id="SSF109854">
    <property type="entry name" value="DinB/YfiT-like putative metalloenzymes"/>
    <property type="match status" value="1"/>
</dbReference>
<evidence type="ECO:0000313" key="3">
    <source>
        <dbReference type="Proteomes" id="UP000309488"/>
    </source>
</evidence>
<dbReference type="InterPro" id="IPR034660">
    <property type="entry name" value="DinB/YfiT-like"/>
</dbReference>
<evidence type="ECO:0000313" key="2">
    <source>
        <dbReference type="EMBL" id="TKC06559.1"/>
    </source>
</evidence>
<dbReference type="InterPro" id="IPR024775">
    <property type="entry name" value="DinB-like"/>
</dbReference>
<name>A0A4U1CK45_9SPHI</name>
<proteinExistence type="predicted"/>
<sequence>MINKEEVKNDFIKVFSAFENSIHLFDDQNFNTVPFAESWTPGQVVRHVVLASDGFEHILKGEVKDTERPFDELKPRVKADFLNFGIKMKSPDFILPKMKDYDKEQLTTKIRSIKEAIVHEIDALDLTKTCLGFEIPGYGFFTRYEAIYFVIYHTQRHNHQLNEIYRFLKIA</sequence>
<accession>A0A4U1CK45</accession>
<dbReference type="OrthoDB" id="679284at2"/>